<feature type="coiled-coil region" evidence="3">
    <location>
        <begin position="335"/>
        <end position="362"/>
    </location>
</feature>
<evidence type="ECO:0000313" key="6">
    <source>
        <dbReference type="EMBL" id="DAF45967.1"/>
    </source>
</evidence>
<evidence type="ECO:0000256" key="3">
    <source>
        <dbReference type="SAM" id="Coils"/>
    </source>
</evidence>
<dbReference type="PANTHER" id="PTHR41328">
    <property type="entry name" value="TERMINASE SMALL SUBUNIT-RELATED"/>
    <property type="match status" value="1"/>
</dbReference>
<dbReference type="InterPro" id="IPR038713">
    <property type="entry name" value="Terminase_Gp1_N_sf"/>
</dbReference>
<evidence type="ECO:0000259" key="5">
    <source>
        <dbReference type="Pfam" id="PF06056"/>
    </source>
</evidence>
<dbReference type="Gene3D" id="1.10.10.1400">
    <property type="entry name" value="Terminase, small subunit, N-terminal DNA-binding domain, HTH motif"/>
    <property type="match status" value="1"/>
</dbReference>
<organism evidence="6">
    <name type="scientific">Myoviridae sp. cthAo37</name>
    <dbReference type="NCBI Taxonomy" id="2827701"/>
    <lineage>
        <taxon>Viruses</taxon>
        <taxon>Duplodnaviria</taxon>
        <taxon>Heunggongvirae</taxon>
        <taxon>Uroviricota</taxon>
        <taxon>Caudoviricetes</taxon>
    </lineage>
</organism>
<dbReference type="InterPro" id="IPR009057">
    <property type="entry name" value="Homeodomain-like_sf"/>
</dbReference>
<name>A0A8S5S5M7_9CAUD</name>
<dbReference type="Gene3D" id="1.10.10.60">
    <property type="entry name" value="Homeodomain-like"/>
    <property type="match status" value="1"/>
</dbReference>
<dbReference type="Pfam" id="PF03592">
    <property type="entry name" value="Terminase_2"/>
    <property type="match status" value="1"/>
</dbReference>
<dbReference type="InterPro" id="IPR005335">
    <property type="entry name" value="Terminase_ssu"/>
</dbReference>
<dbReference type="PANTHER" id="PTHR41328:SF3">
    <property type="entry name" value="PBSX PHAGE TERMINASE SMALL SUBUNIT"/>
    <property type="match status" value="1"/>
</dbReference>
<dbReference type="Pfam" id="PF06056">
    <property type="entry name" value="Terminase_5"/>
    <property type="match status" value="1"/>
</dbReference>
<dbReference type="InterPro" id="IPR010332">
    <property type="entry name" value="ATPase_terminase-su_N"/>
</dbReference>
<keyword evidence="3" id="KW-0175">Coiled coil</keyword>
<proteinExistence type="predicted"/>
<accession>A0A8S5S5M7</accession>
<evidence type="ECO:0000256" key="4">
    <source>
        <dbReference type="SAM" id="MobiDB-lite"/>
    </source>
</evidence>
<sequence length="389" mass="44806">MPLEKMQVSESWHNINQKQLYNMGVRRKLLTTLYTSYKPQAVKVAELIHSPSAILVRHTLRVHSRLKRRLFLIYGKQVNKLARAPDARIDQARKLYLQGKKLTEIASQLGLPEGTVRRWKSTYKWDKGDTERSEKKSERSLKNNERSDKKKTLKGRAIEPEVKQVMENQELTDKQRLFCLFYVRCFNATKAYQKAYQCSYESAVTNAYRMMENEGIRNEIQRLKQHRLNRELLSETDIFQKYMDIAFSDITDYLTFGTEEVPVIGASGLVEVKDPNTEEKKTLTKIVNVVRFKPSAEIDGTILAEVKQGKDGASIKLADRMKALDWLAAHMDLATAEQKAKIAQINAQTERLKQDNEQEELADDGFLQALEGNAAADWEGWTDEPDKES</sequence>
<reference evidence="6" key="1">
    <citation type="journal article" date="2021" name="Proc. Natl. Acad. Sci. U.S.A.">
        <title>A Catalog of Tens of Thousands of Viruses from Human Metagenomes Reveals Hidden Associations with Chronic Diseases.</title>
        <authorList>
            <person name="Tisza M.J."/>
            <person name="Buck C.B."/>
        </authorList>
    </citation>
    <scope>NUCLEOTIDE SEQUENCE</scope>
    <source>
        <strain evidence="6">CthAo37</strain>
    </source>
</reference>
<evidence type="ECO:0000256" key="2">
    <source>
        <dbReference type="ARBA" id="ARBA00023219"/>
    </source>
</evidence>
<dbReference type="EMBL" id="BK032529">
    <property type="protein sequence ID" value="DAF45967.1"/>
    <property type="molecule type" value="Genomic_DNA"/>
</dbReference>
<keyword evidence="1" id="KW-1188">Viral release from host cell</keyword>
<feature type="region of interest" description="Disordered" evidence="4">
    <location>
        <begin position="127"/>
        <end position="155"/>
    </location>
</feature>
<protein>
    <submittedName>
        <fullName evidence="6">Terminase small subunit</fullName>
    </submittedName>
</protein>
<dbReference type="GO" id="GO:0051276">
    <property type="term" value="P:chromosome organization"/>
    <property type="evidence" value="ECO:0007669"/>
    <property type="project" value="InterPro"/>
</dbReference>
<feature type="domain" description="Terminase ATPase subunit N-terminal" evidence="5">
    <location>
        <begin position="90"/>
        <end position="131"/>
    </location>
</feature>
<keyword evidence="2" id="KW-0231">Viral genome packaging</keyword>
<dbReference type="SUPFAM" id="SSF46689">
    <property type="entry name" value="Homeodomain-like"/>
    <property type="match status" value="1"/>
</dbReference>
<evidence type="ECO:0000256" key="1">
    <source>
        <dbReference type="ARBA" id="ARBA00022612"/>
    </source>
</evidence>
<dbReference type="InterPro" id="IPR052404">
    <property type="entry name" value="SPP1-like_terminase"/>
</dbReference>